<keyword evidence="3" id="KW-0378">Hydrolase</keyword>
<evidence type="ECO:0000256" key="5">
    <source>
        <dbReference type="SAM" id="MobiDB-lite"/>
    </source>
</evidence>
<keyword evidence="2" id="KW-0808">Transferase</keyword>
<evidence type="ECO:0000256" key="2">
    <source>
        <dbReference type="ARBA" id="ARBA00022679"/>
    </source>
</evidence>
<feature type="non-terminal residue" evidence="7">
    <location>
        <position position="568"/>
    </location>
</feature>
<evidence type="ECO:0000259" key="6">
    <source>
        <dbReference type="PROSITE" id="PS51934"/>
    </source>
</evidence>
<dbReference type="EMBL" id="VOFY01000007">
    <property type="protein sequence ID" value="KAA8590742.1"/>
    <property type="molecule type" value="Genomic_DNA"/>
</dbReference>
<evidence type="ECO:0000256" key="4">
    <source>
        <dbReference type="ARBA" id="ARBA00023098"/>
    </source>
</evidence>
<dbReference type="Proteomes" id="UP000327493">
    <property type="component" value="Chromosome 7"/>
</dbReference>
<organism evidence="7 8">
    <name type="scientific">Etheostoma spectabile</name>
    <name type="common">orangethroat darter</name>
    <dbReference type="NCBI Taxonomy" id="54343"/>
    <lineage>
        <taxon>Eukaryota</taxon>
        <taxon>Metazoa</taxon>
        <taxon>Chordata</taxon>
        <taxon>Craniata</taxon>
        <taxon>Vertebrata</taxon>
        <taxon>Euteleostomi</taxon>
        <taxon>Actinopterygii</taxon>
        <taxon>Neopterygii</taxon>
        <taxon>Teleostei</taxon>
        <taxon>Neoteleostei</taxon>
        <taxon>Acanthomorphata</taxon>
        <taxon>Eupercaria</taxon>
        <taxon>Perciformes</taxon>
        <taxon>Percoidei</taxon>
        <taxon>Percidae</taxon>
        <taxon>Etheostomatinae</taxon>
        <taxon>Etheostoma</taxon>
    </lineage>
</organism>
<accession>A0A5J5D7L3</accession>
<evidence type="ECO:0000256" key="3">
    <source>
        <dbReference type="ARBA" id="ARBA00022801"/>
    </source>
</evidence>
<gene>
    <name evidence="7" type="ORF">FQN60_001685</name>
</gene>
<dbReference type="GO" id="GO:0016410">
    <property type="term" value="F:N-acyltransferase activity"/>
    <property type="evidence" value="ECO:0007669"/>
    <property type="project" value="TreeGrafter"/>
</dbReference>
<dbReference type="Pfam" id="PF04970">
    <property type="entry name" value="LRAT"/>
    <property type="match status" value="1"/>
</dbReference>
<protein>
    <recommendedName>
        <fullName evidence="6">LRAT domain-containing protein</fullName>
    </recommendedName>
</protein>
<dbReference type="GO" id="GO:0004623">
    <property type="term" value="F:phospholipase A2 activity"/>
    <property type="evidence" value="ECO:0007669"/>
    <property type="project" value="TreeGrafter"/>
</dbReference>
<evidence type="ECO:0000256" key="1">
    <source>
        <dbReference type="ARBA" id="ARBA00007824"/>
    </source>
</evidence>
<dbReference type="GO" id="GO:0005737">
    <property type="term" value="C:cytoplasm"/>
    <property type="evidence" value="ECO:0007669"/>
    <property type="project" value="TreeGrafter"/>
</dbReference>
<dbReference type="GO" id="GO:0070292">
    <property type="term" value="P:N-acylphosphatidylethanolamine metabolic process"/>
    <property type="evidence" value="ECO:0007669"/>
    <property type="project" value="TreeGrafter"/>
</dbReference>
<dbReference type="InterPro" id="IPR051496">
    <property type="entry name" value="H-rev107_PLA/AT"/>
</dbReference>
<dbReference type="PANTHER" id="PTHR13943">
    <property type="entry name" value="HRAS-LIKE SUPPRESSOR - RELATED"/>
    <property type="match status" value="1"/>
</dbReference>
<proteinExistence type="inferred from homology"/>
<evidence type="ECO:0000313" key="8">
    <source>
        <dbReference type="Proteomes" id="UP000327493"/>
    </source>
</evidence>
<feature type="region of interest" description="Disordered" evidence="5">
    <location>
        <begin position="245"/>
        <end position="266"/>
    </location>
</feature>
<keyword evidence="8" id="KW-1185">Reference proteome</keyword>
<name>A0A5J5D7L3_9PERO</name>
<dbReference type="Gene3D" id="3.90.1720.10">
    <property type="entry name" value="endopeptidase domain like (from Nostoc punctiforme)"/>
    <property type="match status" value="1"/>
</dbReference>
<keyword evidence="4" id="KW-0443">Lipid metabolism</keyword>
<dbReference type="AlphaFoldDB" id="A0A5J5D7L3"/>
<dbReference type="PANTHER" id="PTHR13943:SF37">
    <property type="entry name" value="PHOSPHOLIPASE A AND ACYLTRANSFERASE 1"/>
    <property type="match status" value="1"/>
</dbReference>
<evidence type="ECO:0000313" key="7">
    <source>
        <dbReference type="EMBL" id="KAA8590742.1"/>
    </source>
</evidence>
<feature type="domain" description="LRAT" evidence="6">
    <location>
        <begin position="44"/>
        <end position="170"/>
    </location>
</feature>
<dbReference type="PROSITE" id="PS51934">
    <property type="entry name" value="LRAT"/>
    <property type="match status" value="1"/>
</dbReference>
<reference evidence="7 8" key="1">
    <citation type="submission" date="2019-08" db="EMBL/GenBank/DDBJ databases">
        <title>A chromosome-level genome assembly, high-density linkage maps, and genome scans reveal the genomic architecture of hybrid incompatibilities underlying speciation via character displacement in darters (Percidae: Etheostominae).</title>
        <authorList>
            <person name="Moran R.L."/>
            <person name="Catchen J.M."/>
            <person name="Fuller R.C."/>
        </authorList>
    </citation>
    <scope>NUCLEOTIDE SEQUENCE [LARGE SCALE GENOMIC DNA]</scope>
    <source>
        <strain evidence="7">EspeVRDwgs_2016</strain>
        <tissue evidence="7">Muscle</tissue>
    </source>
</reference>
<dbReference type="InterPro" id="IPR007053">
    <property type="entry name" value="LRAT_dom"/>
</dbReference>
<comment type="similarity">
    <text evidence="1">Belongs to the H-rev107 family.</text>
</comment>
<sequence length="568" mass="62624">MVKDGNLQAVQRLIFQRVYEVSGCSANLEVAEEIASTAKFGDLIEFSYPIGYSHWGVYVEDGNVIHFAVADQGQLMSSIRSSLQAIFPVCGDLLLGETKIRRVPLVEVNVPKGTHVLISNNRHAFTPSAPEDMRLRCHALLDEEFPYHLFTLNCEHFATFIRYGKAVCNQGRQVMESVEFKCQVFDLQPAPSCAEEMGVAEIPTRPKNVECVKATETFKNIASCRVIWSGVNMLIAPKKVVRSEEETVGEDTKGDSRRDSGREQENQELLDNSKFKCEGMLYSIWTFALWLMLCHGLLFSPNPATPLLFSSAGTAELGFTYCRGVIKGQVPQVDAGVGVGRRSRALGHVSSQVRLSSNNMEVNEVRRLGFCALLFKQLFEGFRMPESQHGSHLHGAILCCLLPLLEVVERIAALDPTGKLPAHHRLRNPLGGWLGGLPEFGVIKVSTDDSPGVPEPCLAPVFHRGQLGSWHHINKLTVSLEVHLKSQDKVTGGSGRLYRTPSAHLPAAGTGSAPRHVKQSREINSKKAQPYHGSWLCSCNNANQSEVVGLIAAERSWAVGCHHRDRLG</sequence>
<comment type="caution">
    <text evidence="7">The sequence shown here is derived from an EMBL/GenBank/DDBJ whole genome shotgun (WGS) entry which is preliminary data.</text>
</comment>
<dbReference type="GO" id="GO:0008970">
    <property type="term" value="F:phospholipase A1 activity"/>
    <property type="evidence" value="ECO:0007669"/>
    <property type="project" value="TreeGrafter"/>
</dbReference>
<feature type="region of interest" description="Disordered" evidence="5">
    <location>
        <begin position="493"/>
        <end position="517"/>
    </location>
</feature>